<dbReference type="EMBL" id="CAJJDN010000200">
    <property type="protein sequence ID" value="CAD8128925.1"/>
    <property type="molecule type" value="Genomic_DNA"/>
</dbReference>
<evidence type="ECO:0000313" key="2">
    <source>
        <dbReference type="Proteomes" id="UP000692954"/>
    </source>
</evidence>
<evidence type="ECO:0000313" key="1">
    <source>
        <dbReference type="EMBL" id="CAD8128925.1"/>
    </source>
</evidence>
<proteinExistence type="predicted"/>
<name>A0A8S1RQ06_9CILI</name>
<comment type="caution">
    <text evidence="1">The sequence shown here is derived from an EMBL/GenBank/DDBJ whole genome shotgun (WGS) entry which is preliminary data.</text>
</comment>
<reference evidence="1" key="1">
    <citation type="submission" date="2021-01" db="EMBL/GenBank/DDBJ databases">
        <authorList>
            <consortium name="Genoscope - CEA"/>
            <person name="William W."/>
        </authorList>
    </citation>
    <scope>NUCLEOTIDE SEQUENCE</scope>
</reference>
<keyword evidence="2" id="KW-1185">Reference proteome</keyword>
<dbReference type="Proteomes" id="UP000692954">
    <property type="component" value="Unassembled WGS sequence"/>
</dbReference>
<gene>
    <name evidence="1" type="ORF">PSON_ATCC_30995.1.T2000016</name>
</gene>
<protein>
    <submittedName>
        <fullName evidence="1">Uncharacterized protein</fullName>
    </submittedName>
</protein>
<organism evidence="1 2">
    <name type="scientific">Paramecium sonneborni</name>
    <dbReference type="NCBI Taxonomy" id="65129"/>
    <lineage>
        <taxon>Eukaryota</taxon>
        <taxon>Sar</taxon>
        <taxon>Alveolata</taxon>
        <taxon>Ciliophora</taxon>
        <taxon>Intramacronucleata</taxon>
        <taxon>Oligohymenophorea</taxon>
        <taxon>Peniculida</taxon>
        <taxon>Parameciidae</taxon>
        <taxon>Paramecium</taxon>
    </lineage>
</organism>
<accession>A0A8S1RQ06</accession>
<dbReference type="AlphaFoldDB" id="A0A8S1RQ06"/>
<sequence>MLSTIGVDYNDQQLLCKSYSKRALCLNQPYKIQSSAGCCGGGGSQNNNYRLSTYFISSQKQQQFDIQNQPLLQQQQKTNQKIDKTNNNKVTYEQLIKFAQADGLIKKLKQLSILRICKSLKSRR</sequence>